<evidence type="ECO:0000313" key="4">
    <source>
        <dbReference type="Proteomes" id="UP001301958"/>
    </source>
</evidence>
<dbReference type="AlphaFoldDB" id="A0AAN7GRM8"/>
<dbReference type="InterPro" id="IPR056637">
    <property type="entry name" value="DUF7735"/>
</dbReference>
<sequence>MAPFLIITIITMAALAVTASAESLPWDLLFPSLYPTETTSDPWMCETRDIYTRVFVPMPTPAGALGSTFWSFQDEIFTTCWATQKSRHVSCEDVPDSTWCDLPSLFQTQGKTVKLTEYSSYGRAASTWLAENMEFMVEQATECPQYYWHAVWINPPRRRETFPPHLQWLNQTLLQAQCYAEAHAYTTAGTVTSATTTAGPGVNGLLPPPTSTVDLVSKAGAGRQKGMRFNGWMWIPLAGILVHL</sequence>
<protein>
    <recommendedName>
        <fullName evidence="2">DUF7735 domain-containing protein</fullName>
    </recommendedName>
</protein>
<keyword evidence="1" id="KW-0732">Signal</keyword>
<keyword evidence="4" id="KW-1185">Reference proteome</keyword>
<organism evidence="3 4">
    <name type="scientific">Podospora fimiseda</name>
    <dbReference type="NCBI Taxonomy" id="252190"/>
    <lineage>
        <taxon>Eukaryota</taxon>
        <taxon>Fungi</taxon>
        <taxon>Dikarya</taxon>
        <taxon>Ascomycota</taxon>
        <taxon>Pezizomycotina</taxon>
        <taxon>Sordariomycetes</taxon>
        <taxon>Sordariomycetidae</taxon>
        <taxon>Sordariales</taxon>
        <taxon>Podosporaceae</taxon>
        <taxon>Podospora</taxon>
    </lineage>
</organism>
<dbReference type="Proteomes" id="UP001301958">
    <property type="component" value="Unassembled WGS sequence"/>
</dbReference>
<evidence type="ECO:0000259" key="2">
    <source>
        <dbReference type="Pfam" id="PF24870"/>
    </source>
</evidence>
<reference evidence="3" key="2">
    <citation type="submission" date="2023-05" db="EMBL/GenBank/DDBJ databases">
        <authorList>
            <consortium name="Lawrence Berkeley National Laboratory"/>
            <person name="Steindorff A."/>
            <person name="Hensen N."/>
            <person name="Bonometti L."/>
            <person name="Westerberg I."/>
            <person name="Brannstrom I.O."/>
            <person name="Guillou S."/>
            <person name="Cros-Aarteil S."/>
            <person name="Calhoun S."/>
            <person name="Haridas S."/>
            <person name="Kuo A."/>
            <person name="Mondo S."/>
            <person name="Pangilinan J."/>
            <person name="Riley R."/>
            <person name="Labutti K."/>
            <person name="Andreopoulos B."/>
            <person name="Lipzen A."/>
            <person name="Chen C."/>
            <person name="Yanf M."/>
            <person name="Daum C."/>
            <person name="Ng V."/>
            <person name="Clum A."/>
            <person name="Ohm R."/>
            <person name="Martin F."/>
            <person name="Silar P."/>
            <person name="Natvig D."/>
            <person name="Lalanne C."/>
            <person name="Gautier V."/>
            <person name="Ament-Velasquez S.L."/>
            <person name="Kruys A."/>
            <person name="Hutchinson M.I."/>
            <person name="Powell A.J."/>
            <person name="Barry K."/>
            <person name="Miller A.N."/>
            <person name="Grigoriev I.V."/>
            <person name="Debuchy R."/>
            <person name="Gladieux P."/>
            <person name="Thoren M.H."/>
            <person name="Johannesson H."/>
        </authorList>
    </citation>
    <scope>NUCLEOTIDE SEQUENCE</scope>
    <source>
        <strain evidence="3">CBS 990.96</strain>
    </source>
</reference>
<dbReference type="Pfam" id="PF24870">
    <property type="entry name" value="DUF7735"/>
    <property type="match status" value="1"/>
</dbReference>
<evidence type="ECO:0000313" key="3">
    <source>
        <dbReference type="EMBL" id="KAK4225346.1"/>
    </source>
</evidence>
<feature type="domain" description="DUF7735" evidence="2">
    <location>
        <begin position="30"/>
        <end position="186"/>
    </location>
</feature>
<name>A0AAN7GRM8_9PEZI</name>
<comment type="caution">
    <text evidence="3">The sequence shown here is derived from an EMBL/GenBank/DDBJ whole genome shotgun (WGS) entry which is preliminary data.</text>
</comment>
<reference evidence="3" key="1">
    <citation type="journal article" date="2023" name="Mol. Phylogenet. Evol.">
        <title>Genome-scale phylogeny and comparative genomics of the fungal order Sordariales.</title>
        <authorList>
            <person name="Hensen N."/>
            <person name="Bonometti L."/>
            <person name="Westerberg I."/>
            <person name="Brannstrom I.O."/>
            <person name="Guillou S."/>
            <person name="Cros-Aarteil S."/>
            <person name="Calhoun S."/>
            <person name="Haridas S."/>
            <person name="Kuo A."/>
            <person name="Mondo S."/>
            <person name="Pangilinan J."/>
            <person name="Riley R."/>
            <person name="LaButti K."/>
            <person name="Andreopoulos B."/>
            <person name="Lipzen A."/>
            <person name="Chen C."/>
            <person name="Yan M."/>
            <person name="Daum C."/>
            <person name="Ng V."/>
            <person name="Clum A."/>
            <person name="Steindorff A."/>
            <person name="Ohm R.A."/>
            <person name="Martin F."/>
            <person name="Silar P."/>
            <person name="Natvig D.O."/>
            <person name="Lalanne C."/>
            <person name="Gautier V."/>
            <person name="Ament-Velasquez S.L."/>
            <person name="Kruys A."/>
            <person name="Hutchinson M.I."/>
            <person name="Powell A.J."/>
            <person name="Barry K."/>
            <person name="Miller A.N."/>
            <person name="Grigoriev I.V."/>
            <person name="Debuchy R."/>
            <person name="Gladieux P."/>
            <person name="Hiltunen Thoren M."/>
            <person name="Johannesson H."/>
        </authorList>
    </citation>
    <scope>NUCLEOTIDE SEQUENCE</scope>
    <source>
        <strain evidence="3">CBS 990.96</strain>
    </source>
</reference>
<proteinExistence type="predicted"/>
<feature type="chain" id="PRO_5043024878" description="DUF7735 domain-containing protein" evidence="1">
    <location>
        <begin position="22"/>
        <end position="244"/>
    </location>
</feature>
<evidence type="ECO:0000256" key="1">
    <source>
        <dbReference type="SAM" id="SignalP"/>
    </source>
</evidence>
<gene>
    <name evidence="3" type="ORF">QBC38DRAFT_483272</name>
</gene>
<dbReference type="EMBL" id="MU865369">
    <property type="protein sequence ID" value="KAK4225346.1"/>
    <property type="molecule type" value="Genomic_DNA"/>
</dbReference>
<accession>A0AAN7GRM8</accession>
<feature type="signal peptide" evidence="1">
    <location>
        <begin position="1"/>
        <end position="21"/>
    </location>
</feature>